<evidence type="ECO:0000256" key="1">
    <source>
        <dbReference type="SAM" id="MobiDB-lite"/>
    </source>
</evidence>
<dbReference type="EMBL" id="NFZW01000039">
    <property type="protein sequence ID" value="RFA31837.1"/>
    <property type="molecule type" value="Genomic_DNA"/>
</dbReference>
<gene>
    <name evidence="2" type="ORF">CAL65_21285</name>
</gene>
<accession>A0A3E0WI80</accession>
<evidence type="ECO:0008006" key="4">
    <source>
        <dbReference type="Google" id="ProtNLM"/>
    </source>
</evidence>
<comment type="caution">
    <text evidence="2">The sequence shown here is derived from an EMBL/GenBank/DDBJ whole genome shotgun (WGS) entry which is preliminary data.</text>
</comment>
<dbReference type="Proteomes" id="UP000256763">
    <property type="component" value="Unassembled WGS sequence"/>
</dbReference>
<dbReference type="AlphaFoldDB" id="A0A3E0WI80"/>
<evidence type="ECO:0000313" key="2">
    <source>
        <dbReference type="EMBL" id="RFA31837.1"/>
    </source>
</evidence>
<keyword evidence="3" id="KW-1185">Reference proteome</keyword>
<protein>
    <recommendedName>
        <fullName evidence="4">Collagen triple helix repeat protein</fullName>
    </recommendedName>
</protein>
<organism evidence="2 3">
    <name type="scientific">Alkalilimnicola ehrlichii</name>
    <dbReference type="NCBI Taxonomy" id="351052"/>
    <lineage>
        <taxon>Bacteria</taxon>
        <taxon>Pseudomonadati</taxon>
        <taxon>Pseudomonadota</taxon>
        <taxon>Gammaproteobacteria</taxon>
        <taxon>Chromatiales</taxon>
        <taxon>Ectothiorhodospiraceae</taxon>
        <taxon>Alkalilimnicola</taxon>
    </lineage>
</organism>
<feature type="region of interest" description="Disordered" evidence="1">
    <location>
        <begin position="1"/>
        <end position="68"/>
    </location>
</feature>
<feature type="compositionally biased region" description="Low complexity" evidence="1">
    <location>
        <begin position="17"/>
        <end position="29"/>
    </location>
</feature>
<feature type="compositionally biased region" description="Basic and acidic residues" evidence="1">
    <location>
        <begin position="55"/>
        <end position="68"/>
    </location>
</feature>
<sequence>MWDTSPGQPGTPGQPGSPGQPATPGEPGAPGQPAPQDTPGPGQNGQAGPGTTWNDEARERDTRPSPGW</sequence>
<evidence type="ECO:0000313" key="3">
    <source>
        <dbReference type="Proteomes" id="UP000256763"/>
    </source>
</evidence>
<proteinExistence type="predicted"/>
<name>A0A3E0WI80_9GAMM</name>
<reference evidence="3" key="1">
    <citation type="submission" date="2017-05" db="EMBL/GenBank/DDBJ databases">
        <authorList>
            <person name="Sharma S."/>
            <person name="Sidhu C."/>
            <person name="Pinnaka A.K."/>
        </authorList>
    </citation>
    <scope>NUCLEOTIDE SEQUENCE [LARGE SCALE GENOMIC DNA]</scope>
    <source>
        <strain evidence="3">AK93</strain>
    </source>
</reference>